<dbReference type="SUPFAM" id="SSF46785">
    <property type="entry name" value="Winged helix' DNA-binding domain"/>
    <property type="match status" value="1"/>
</dbReference>
<dbReference type="InterPro" id="IPR000835">
    <property type="entry name" value="HTH_MarR-typ"/>
</dbReference>
<evidence type="ECO:0000313" key="3">
    <source>
        <dbReference type="Proteomes" id="UP001595699"/>
    </source>
</evidence>
<dbReference type="RefSeq" id="WP_205118417.1">
    <property type="nucleotide sequence ID" value="NZ_JAFBCM010000001.1"/>
</dbReference>
<dbReference type="InterPro" id="IPR036388">
    <property type="entry name" value="WH-like_DNA-bd_sf"/>
</dbReference>
<name>A0ABV7YAZ2_9ACTN</name>
<protein>
    <submittedName>
        <fullName evidence="2">MarR family winged helix-turn-helix transcriptional regulator</fullName>
    </submittedName>
</protein>
<gene>
    <name evidence="2" type="ORF">ACFOUW_10890</name>
</gene>
<comment type="caution">
    <text evidence="2">The sequence shown here is derived from an EMBL/GenBank/DDBJ whole genome shotgun (WGS) entry which is preliminary data.</text>
</comment>
<proteinExistence type="predicted"/>
<dbReference type="PANTHER" id="PTHR33164">
    <property type="entry name" value="TRANSCRIPTIONAL REGULATOR, MARR FAMILY"/>
    <property type="match status" value="1"/>
</dbReference>
<dbReference type="InterPro" id="IPR036390">
    <property type="entry name" value="WH_DNA-bd_sf"/>
</dbReference>
<dbReference type="EMBL" id="JBHRZH010000008">
    <property type="protein sequence ID" value="MFC3761348.1"/>
    <property type="molecule type" value="Genomic_DNA"/>
</dbReference>
<dbReference type="InterPro" id="IPR039422">
    <property type="entry name" value="MarR/SlyA-like"/>
</dbReference>
<dbReference type="Gene3D" id="1.10.10.10">
    <property type="entry name" value="Winged helix-like DNA-binding domain superfamily/Winged helix DNA-binding domain"/>
    <property type="match status" value="1"/>
</dbReference>
<accession>A0ABV7YAZ2</accession>
<dbReference type="Pfam" id="PF12802">
    <property type="entry name" value="MarR_2"/>
    <property type="match status" value="1"/>
</dbReference>
<evidence type="ECO:0000313" key="2">
    <source>
        <dbReference type="EMBL" id="MFC3761348.1"/>
    </source>
</evidence>
<dbReference type="Proteomes" id="UP001595699">
    <property type="component" value="Unassembled WGS sequence"/>
</dbReference>
<organism evidence="2 3">
    <name type="scientific">Tenggerimyces flavus</name>
    <dbReference type="NCBI Taxonomy" id="1708749"/>
    <lineage>
        <taxon>Bacteria</taxon>
        <taxon>Bacillati</taxon>
        <taxon>Actinomycetota</taxon>
        <taxon>Actinomycetes</taxon>
        <taxon>Propionibacteriales</taxon>
        <taxon>Nocardioidaceae</taxon>
        <taxon>Tenggerimyces</taxon>
    </lineage>
</organism>
<keyword evidence="3" id="KW-1185">Reference proteome</keyword>
<evidence type="ECO:0000259" key="1">
    <source>
        <dbReference type="SMART" id="SM00347"/>
    </source>
</evidence>
<sequence>MSTLASEGRLERALRRAIAATTRTDHAAASAAGVTFSTCYAQVLDLLVLHGPLSPGQLAQLTGITSSGTITGSIDALERAGYVRRVRCVVDRRKVAVELNEDKVASLGAARTSRLAALTEGYTEGERAAIADFLERLAESELPS</sequence>
<dbReference type="PANTHER" id="PTHR33164:SF106">
    <property type="entry name" value="TRANSCRIPTIONAL REGULATORY PROTEIN"/>
    <property type="match status" value="1"/>
</dbReference>
<dbReference type="SMART" id="SM00347">
    <property type="entry name" value="HTH_MARR"/>
    <property type="match status" value="1"/>
</dbReference>
<feature type="domain" description="HTH marR-type" evidence="1">
    <location>
        <begin position="27"/>
        <end position="127"/>
    </location>
</feature>
<reference evidence="3" key="1">
    <citation type="journal article" date="2019" name="Int. J. Syst. Evol. Microbiol.">
        <title>The Global Catalogue of Microorganisms (GCM) 10K type strain sequencing project: providing services to taxonomists for standard genome sequencing and annotation.</title>
        <authorList>
            <consortium name="The Broad Institute Genomics Platform"/>
            <consortium name="The Broad Institute Genome Sequencing Center for Infectious Disease"/>
            <person name="Wu L."/>
            <person name="Ma J."/>
        </authorList>
    </citation>
    <scope>NUCLEOTIDE SEQUENCE [LARGE SCALE GENOMIC DNA]</scope>
    <source>
        <strain evidence="3">CGMCC 4.7241</strain>
    </source>
</reference>